<keyword evidence="1" id="KW-0732">Signal</keyword>
<protein>
    <submittedName>
        <fullName evidence="2">Uncharacterized protein</fullName>
    </submittedName>
</protein>
<sequence length="213" mass="23899">MPSFFSRLALVAVAVASVAFGSPIAHQPELESRGGNFNGISLNRWGDFNSLDKFDDFFGVNNFDGRRNNQVFLIQQEQLVCNARQINQVQQQLAILQELAKKAILQQICEVEVQAIVLEQFRGGLDLFRRDLGRQNGRFPGFDFQVANKFNDVFDERGNFKDIDFGFNGRDIGRQIILPGGHNWDAIRSPESLIRAQDAAKGALDSALLELIL</sequence>
<name>A0A5C3L5N7_COPMA</name>
<organism evidence="2 3">
    <name type="scientific">Coprinopsis marcescibilis</name>
    <name type="common">Agaric fungus</name>
    <name type="synonym">Psathyrella marcescibilis</name>
    <dbReference type="NCBI Taxonomy" id="230819"/>
    <lineage>
        <taxon>Eukaryota</taxon>
        <taxon>Fungi</taxon>
        <taxon>Dikarya</taxon>
        <taxon>Basidiomycota</taxon>
        <taxon>Agaricomycotina</taxon>
        <taxon>Agaricomycetes</taxon>
        <taxon>Agaricomycetidae</taxon>
        <taxon>Agaricales</taxon>
        <taxon>Agaricineae</taxon>
        <taxon>Psathyrellaceae</taxon>
        <taxon>Coprinopsis</taxon>
    </lineage>
</organism>
<proteinExistence type="predicted"/>
<evidence type="ECO:0000256" key="1">
    <source>
        <dbReference type="SAM" id="SignalP"/>
    </source>
</evidence>
<evidence type="ECO:0000313" key="2">
    <source>
        <dbReference type="EMBL" id="TFK28107.1"/>
    </source>
</evidence>
<feature type="chain" id="PRO_5022802934" evidence="1">
    <location>
        <begin position="22"/>
        <end position="213"/>
    </location>
</feature>
<accession>A0A5C3L5N7</accession>
<evidence type="ECO:0000313" key="3">
    <source>
        <dbReference type="Proteomes" id="UP000307440"/>
    </source>
</evidence>
<gene>
    <name evidence="2" type="ORF">FA15DRAFT_753676</name>
</gene>
<dbReference type="AlphaFoldDB" id="A0A5C3L5N7"/>
<feature type="signal peptide" evidence="1">
    <location>
        <begin position="1"/>
        <end position="21"/>
    </location>
</feature>
<dbReference type="Proteomes" id="UP000307440">
    <property type="component" value="Unassembled WGS sequence"/>
</dbReference>
<reference evidence="2 3" key="1">
    <citation type="journal article" date="2019" name="Nat. Ecol. Evol.">
        <title>Megaphylogeny resolves global patterns of mushroom evolution.</title>
        <authorList>
            <person name="Varga T."/>
            <person name="Krizsan K."/>
            <person name="Foldi C."/>
            <person name="Dima B."/>
            <person name="Sanchez-Garcia M."/>
            <person name="Sanchez-Ramirez S."/>
            <person name="Szollosi G.J."/>
            <person name="Szarkandi J.G."/>
            <person name="Papp V."/>
            <person name="Albert L."/>
            <person name="Andreopoulos W."/>
            <person name="Angelini C."/>
            <person name="Antonin V."/>
            <person name="Barry K.W."/>
            <person name="Bougher N.L."/>
            <person name="Buchanan P."/>
            <person name="Buyck B."/>
            <person name="Bense V."/>
            <person name="Catcheside P."/>
            <person name="Chovatia M."/>
            <person name="Cooper J."/>
            <person name="Damon W."/>
            <person name="Desjardin D."/>
            <person name="Finy P."/>
            <person name="Geml J."/>
            <person name="Haridas S."/>
            <person name="Hughes K."/>
            <person name="Justo A."/>
            <person name="Karasinski D."/>
            <person name="Kautmanova I."/>
            <person name="Kiss B."/>
            <person name="Kocsube S."/>
            <person name="Kotiranta H."/>
            <person name="LaButti K.M."/>
            <person name="Lechner B.E."/>
            <person name="Liimatainen K."/>
            <person name="Lipzen A."/>
            <person name="Lukacs Z."/>
            <person name="Mihaltcheva S."/>
            <person name="Morgado L.N."/>
            <person name="Niskanen T."/>
            <person name="Noordeloos M.E."/>
            <person name="Ohm R.A."/>
            <person name="Ortiz-Santana B."/>
            <person name="Ovrebo C."/>
            <person name="Racz N."/>
            <person name="Riley R."/>
            <person name="Savchenko A."/>
            <person name="Shiryaev A."/>
            <person name="Soop K."/>
            <person name="Spirin V."/>
            <person name="Szebenyi C."/>
            <person name="Tomsovsky M."/>
            <person name="Tulloss R.E."/>
            <person name="Uehling J."/>
            <person name="Grigoriev I.V."/>
            <person name="Vagvolgyi C."/>
            <person name="Papp T."/>
            <person name="Martin F.M."/>
            <person name="Miettinen O."/>
            <person name="Hibbett D.S."/>
            <person name="Nagy L.G."/>
        </authorList>
    </citation>
    <scope>NUCLEOTIDE SEQUENCE [LARGE SCALE GENOMIC DNA]</scope>
    <source>
        <strain evidence="2 3">CBS 121175</strain>
    </source>
</reference>
<dbReference type="EMBL" id="ML210158">
    <property type="protein sequence ID" value="TFK28107.1"/>
    <property type="molecule type" value="Genomic_DNA"/>
</dbReference>
<keyword evidence="3" id="KW-1185">Reference proteome</keyword>
<dbReference type="OrthoDB" id="3236720at2759"/>